<proteinExistence type="inferred from homology"/>
<accession>A0A133VSC2</accession>
<gene>
    <name evidence="6" type="primary">amzA</name>
    <name evidence="7" type="ORF">AKJ35_00975</name>
</gene>
<dbReference type="HAMAP" id="MF_01842">
    <property type="entry name" value="Archaemetzincin"/>
    <property type="match status" value="1"/>
</dbReference>
<dbReference type="InterPro" id="IPR012091">
    <property type="entry name" value="Pept_M54_archaemetzncn_arc/bac"/>
</dbReference>
<feature type="binding site" evidence="6">
    <location>
        <position position="143"/>
    </location>
    <ligand>
        <name>Zn(2+)</name>
        <dbReference type="ChEBI" id="CHEBI:29105"/>
        <label>1</label>
        <note>catalytic</note>
    </ligand>
</feature>
<keyword evidence="2 6" id="KW-0479">Metal-binding</keyword>
<comment type="cofactor">
    <cofactor evidence="6">
        <name>Zn(2+)</name>
        <dbReference type="ChEBI" id="CHEBI:29105"/>
    </cofactor>
    <text evidence="6">Binds 2 Zn(2+) ions per subunit. One is catalytic, whereas the other seems to have a structural role.</text>
</comment>
<protein>
    <recommendedName>
        <fullName evidence="6">Archaemetzincin</fullName>
        <ecNumber evidence="6">3.4.-.-</ecNumber>
    </recommendedName>
</protein>
<dbReference type="PIRSF" id="PIRSF005785">
    <property type="entry name" value="Zn-prot_arch"/>
    <property type="match status" value="1"/>
</dbReference>
<comment type="similarity">
    <text evidence="6">Belongs to the peptidase M54 family.</text>
</comment>
<feature type="binding site" evidence="6">
    <location>
        <position position="144"/>
    </location>
    <ligand>
        <name>Zn(2+)</name>
        <dbReference type="ChEBI" id="CHEBI:29105"/>
        <label>2</label>
    </ligand>
</feature>
<dbReference type="NCBIfam" id="NF033823">
    <property type="entry name" value="archmetzin"/>
    <property type="match status" value="1"/>
</dbReference>
<dbReference type="PATRIC" id="fig|1698257.3.peg.269"/>
<dbReference type="PANTHER" id="PTHR15910">
    <property type="entry name" value="ARCHAEMETZINCIN"/>
    <property type="match status" value="1"/>
</dbReference>
<feature type="binding site" evidence="6">
    <location>
        <position position="137"/>
    </location>
    <ligand>
        <name>Zn(2+)</name>
        <dbReference type="ChEBI" id="CHEBI:29105"/>
        <label>1</label>
        <note>catalytic</note>
    </ligand>
</feature>
<dbReference type="PANTHER" id="PTHR15910:SF1">
    <property type="entry name" value="ARCHAEMETZINCIN-2"/>
    <property type="match status" value="1"/>
</dbReference>
<dbReference type="Gene3D" id="3.40.390.10">
    <property type="entry name" value="Collagenase (Catalytic Domain)"/>
    <property type="match status" value="1"/>
</dbReference>
<comment type="caution">
    <text evidence="7">The sequence shown here is derived from an EMBL/GenBank/DDBJ whole genome shotgun (WGS) entry which is preliminary data.</text>
</comment>
<reference evidence="7 8" key="1">
    <citation type="journal article" date="2016" name="Sci. Rep.">
        <title>Metabolic traits of an uncultured archaeal lineage -MSBL1- from brine pools of the Red Sea.</title>
        <authorList>
            <person name="Mwirichia R."/>
            <person name="Alam I."/>
            <person name="Rashid M."/>
            <person name="Vinu M."/>
            <person name="Ba-Alawi W."/>
            <person name="Anthony Kamau A."/>
            <person name="Kamanda Ngugi D."/>
            <person name="Goker M."/>
            <person name="Klenk H.P."/>
            <person name="Bajic V."/>
            <person name="Stingl U."/>
        </authorList>
    </citation>
    <scope>NUCLEOTIDE SEQUENCE [LARGE SCALE GENOMIC DNA]</scope>
    <source>
        <strain evidence="7">SCGC-AAA833F18</strain>
    </source>
</reference>
<dbReference type="InterPro" id="IPR012962">
    <property type="entry name" value="Pept_M54_archaemetzincn"/>
</dbReference>
<evidence type="ECO:0000256" key="2">
    <source>
        <dbReference type="ARBA" id="ARBA00022723"/>
    </source>
</evidence>
<keyword evidence="4 6" id="KW-0862">Zinc</keyword>
<feature type="binding site" evidence="6">
    <location>
        <position position="168"/>
    </location>
    <ligand>
        <name>Zn(2+)</name>
        <dbReference type="ChEBI" id="CHEBI:29105"/>
        <label>2</label>
    </ligand>
</feature>
<dbReference type="Pfam" id="PF07998">
    <property type="entry name" value="Peptidase_M54"/>
    <property type="match status" value="1"/>
</dbReference>
<keyword evidence="5 6" id="KW-0482">Metalloprotease</keyword>
<evidence type="ECO:0000256" key="3">
    <source>
        <dbReference type="ARBA" id="ARBA00022801"/>
    </source>
</evidence>
<keyword evidence="1 6" id="KW-0645">Protease</keyword>
<dbReference type="CDD" id="cd11375">
    <property type="entry name" value="Peptidase_M54"/>
    <property type="match status" value="1"/>
</dbReference>
<dbReference type="GO" id="GO:0008270">
    <property type="term" value="F:zinc ion binding"/>
    <property type="evidence" value="ECO:0007669"/>
    <property type="project" value="UniProtKB-UniRule"/>
</dbReference>
<keyword evidence="3 6" id="KW-0378">Hydrolase</keyword>
<dbReference type="EC" id="3.4.-.-" evidence="6"/>
<dbReference type="GO" id="GO:0008237">
    <property type="term" value="F:metallopeptidase activity"/>
    <property type="evidence" value="ECO:0007669"/>
    <property type="project" value="UniProtKB-UniRule"/>
</dbReference>
<evidence type="ECO:0000256" key="4">
    <source>
        <dbReference type="ARBA" id="ARBA00022833"/>
    </source>
</evidence>
<evidence type="ECO:0000256" key="6">
    <source>
        <dbReference type="HAMAP-Rule" id="MF_01842"/>
    </source>
</evidence>
<comment type="function">
    <text evidence="6">Probable zinc metalloprotease whose natural substrate is unknown.</text>
</comment>
<sequence length="177" mass="20030">MKAEIITIGEVESKILSDLSTQITKNFRPLIKNCQINTSFEIPQEAYDPERNQYKAGGLLEYIRSKTLSQEKRKILAVTDEDLYSSGLNFIFGQADCPGSFALISLHRLDPEFYGQTADDDLFLKRVVKEAVHELGHTFGLGHCTNSRCVMSFSNSILDVDQKDPRFCEDCQERLGL</sequence>
<dbReference type="SUPFAM" id="SSF55486">
    <property type="entry name" value="Metalloproteases ('zincins'), catalytic domain"/>
    <property type="match status" value="1"/>
</dbReference>
<dbReference type="InterPro" id="IPR024079">
    <property type="entry name" value="MetalloPept_cat_dom_sf"/>
</dbReference>
<comment type="subunit">
    <text evidence="6">Monomer.</text>
</comment>
<feature type="binding site" evidence="6">
    <location>
        <position position="133"/>
    </location>
    <ligand>
        <name>Zn(2+)</name>
        <dbReference type="ChEBI" id="CHEBI:29105"/>
        <label>1</label>
        <note>catalytic</note>
    </ligand>
</feature>
<evidence type="ECO:0000256" key="1">
    <source>
        <dbReference type="ARBA" id="ARBA00022670"/>
    </source>
</evidence>
<dbReference type="AlphaFoldDB" id="A0A133VSC2"/>
<feature type="active site" description="Proton acceptor" evidence="6">
    <location>
        <position position="134"/>
    </location>
</feature>
<dbReference type="GO" id="GO:0006508">
    <property type="term" value="P:proteolysis"/>
    <property type="evidence" value="ECO:0007669"/>
    <property type="project" value="UniProtKB-UniRule"/>
</dbReference>
<feature type="binding site" evidence="6">
    <location>
        <position position="171"/>
    </location>
    <ligand>
        <name>Zn(2+)</name>
        <dbReference type="ChEBI" id="CHEBI:29105"/>
        <label>2</label>
    </ligand>
</feature>
<organism evidence="7 8">
    <name type="scientific">candidate division MSBL1 archaeon SCGC-AAA833F18</name>
    <dbReference type="NCBI Taxonomy" id="1698257"/>
    <lineage>
        <taxon>Archaea</taxon>
        <taxon>Methanobacteriati</taxon>
        <taxon>Methanobacteriota</taxon>
        <taxon>candidate division MSBL1</taxon>
    </lineage>
</organism>
<evidence type="ECO:0000313" key="7">
    <source>
        <dbReference type="EMBL" id="KXB09340.1"/>
    </source>
</evidence>
<keyword evidence="8" id="KW-1185">Reference proteome</keyword>
<evidence type="ECO:0000313" key="8">
    <source>
        <dbReference type="Proteomes" id="UP000070399"/>
    </source>
</evidence>
<name>A0A133VSC2_9EURY</name>
<feature type="binding site" evidence="6">
    <location>
        <position position="149"/>
    </location>
    <ligand>
        <name>Zn(2+)</name>
        <dbReference type="ChEBI" id="CHEBI:29105"/>
        <label>2</label>
    </ligand>
</feature>
<dbReference type="Proteomes" id="UP000070399">
    <property type="component" value="Unassembled WGS sequence"/>
</dbReference>
<dbReference type="EMBL" id="LHYO01000007">
    <property type="protein sequence ID" value="KXB09340.1"/>
    <property type="molecule type" value="Genomic_DNA"/>
</dbReference>
<evidence type="ECO:0000256" key="5">
    <source>
        <dbReference type="ARBA" id="ARBA00023049"/>
    </source>
</evidence>